<evidence type="ECO:0000256" key="2">
    <source>
        <dbReference type="ARBA" id="ARBA00022475"/>
    </source>
</evidence>
<evidence type="ECO:0000256" key="4">
    <source>
        <dbReference type="ARBA" id="ARBA00022989"/>
    </source>
</evidence>
<dbReference type="Pfam" id="PF09335">
    <property type="entry name" value="VTT_dom"/>
    <property type="match status" value="1"/>
</dbReference>
<dbReference type="InterPro" id="IPR032816">
    <property type="entry name" value="VTT_dom"/>
</dbReference>
<protein>
    <recommendedName>
        <fullName evidence="6">TVP38/TMEM64 family membrane protein</fullName>
    </recommendedName>
</protein>
<feature type="transmembrane region" description="Helical" evidence="6">
    <location>
        <begin position="164"/>
        <end position="186"/>
    </location>
</feature>
<dbReference type="PANTHER" id="PTHR12677:SF59">
    <property type="entry name" value="GOLGI APPARATUS MEMBRANE PROTEIN TVP38-RELATED"/>
    <property type="match status" value="1"/>
</dbReference>
<evidence type="ECO:0000313" key="9">
    <source>
        <dbReference type="EMBL" id="MCG6660517.1"/>
    </source>
</evidence>
<dbReference type="GO" id="GO:0005886">
    <property type="term" value="C:plasma membrane"/>
    <property type="evidence" value="ECO:0007669"/>
    <property type="project" value="UniProtKB-SubCell"/>
</dbReference>
<dbReference type="RefSeq" id="WP_181514572.1">
    <property type="nucleotide sequence ID" value="NZ_JABFUB010000002.1"/>
</dbReference>
<name>A0A7V9W126_9GAMM</name>
<dbReference type="InterPro" id="IPR015414">
    <property type="entry name" value="TMEM64"/>
</dbReference>
<sequence length="229" mass="25136">MSRKVLLVLLSLATLALLGFLWRWLAAHGLFDANTLFALLQGSLAWRDTPWAGVVVVVAFLAASLTLFPLSVLVVLAGLLFGPWWGFFYSLIGTLAGSVATYWLGRRLGRDALLYYGGTRLINMSRYLAGHGVRTMTVLNLLPLAPFTLTNLLAGAFHIRFRDYMLGTFIGATPGLAGIILLTSQLGTLLTAEDRRELAWAAVGIVLALALLYGLKRYADARQQRRRRA</sequence>
<dbReference type="EMBL" id="JABFUB010000002">
    <property type="protein sequence ID" value="MCG6660517.1"/>
    <property type="molecule type" value="Genomic_DNA"/>
</dbReference>
<evidence type="ECO:0000313" key="11">
    <source>
        <dbReference type="Proteomes" id="UP000814353"/>
    </source>
</evidence>
<evidence type="ECO:0000256" key="6">
    <source>
        <dbReference type="RuleBase" id="RU366058"/>
    </source>
</evidence>
<evidence type="ECO:0000313" key="10">
    <source>
        <dbReference type="Proteomes" id="UP000518091"/>
    </source>
</evidence>
<organism evidence="8 10">
    <name type="scientific">Billgrantia kenyensis</name>
    <dbReference type="NCBI Taxonomy" id="321266"/>
    <lineage>
        <taxon>Bacteria</taxon>
        <taxon>Pseudomonadati</taxon>
        <taxon>Pseudomonadota</taxon>
        <taxon>Gammaproteobacteria</taxon>
        <taxon>Oceanospirillales</taxon>
        <taxon>Halomonadaceae</taxon>
        <taxon>Billgrantia</taxon>
    </lineage>
</organism>
<accession>A0A7V9W126</accession>
<keyword evidence="3 6" id="KW-0812">Transmembrane</keyword>
<dbReference type="PANTHER" id="PTHR12677">
    <property type="entry name" value="GOLGI APPARATUS MEMBRANE PROTEIN TVP38-RELATED"/>
    <property type="match status" value="1"/>
</dbReference>
<keyword evidence="4 6" id="KW-1133">Transmembrane helix</keyword>
<reference evidence="8 10" key="2">
    <citation type="submission" date="2020-07" db="EMBL/GenBank/DDBJ databases">
        <title>Identification of Halomonas strains.</title>
        <authorList>
            <person name="Xiao Z."/>
            <person name="Shen J."/>
        </authorList>
    </citation>
    <scope>NUCLEOTIDE SEQUENCE [LARGE SCALE GENOMIC DNA]</scope>
    <source>
        <strain evidence="8 10">DSM 17331</strain>
    </source>
</reference>
<dbReference type="Proteomes" id="UP000518091">
    <property type="component" value="Unassembled WGS sequence"/>
</dbReference>
<dbReference type="AlphaFoldDB" id="A0A7V9W126"/>
<feature type="transmembrane region" description="Helical" evidence="6">
    <location>
        <begin position="87"/>
        <end position="105"/>
    </location>
</feature>
<evidence type="ECO:0000256" key="5">
    <source>
        <dbReference type="ARBA" id="ARBA00023136"/>
    </source>
</evidence>
<comment type="subcellular location">
    <subcellularLocation>
        <location evidence="1 6">Cell membrane</location>
        <topology evidence="1 6">Multi-pass membrane protein</topology>
    </subcellularLocation>
</comment>
<dbReference type="EMBL" id="JACEFT010000009">
    <property type="protein sequence ID" value="MBA2779090.1"/>
    <property type="molecule type" value="Genomic_DNA"/>
</dbReference>
<proteinExistence type="inferred from homology"/>
<feature type="domain" description="VTT" evidence="7">
    <location>
        <begin position="68"/>
        <end position="183"/>
    </location>
</feature>
<dbReference type="Proteomes" id="UP000814353">
    <property type="component" value="Unassembled WGS sequence"/>
</dbReference>
<keyword evidence="11" id="KW-1185">Reference proteome</keyword>
<feature type="transmembrane region" description="Helical" evidence="6">
    <location>
        <begin position="138"/>
        <end position="157"/>
    </location>
</feature>
<comment type="caution">
    <text evidence="8">The sequence shown here is derived from an EMBL/GenBank/DDBJ whole genome shotgun (WGS) entry which is preliminary data.</text>
</comment>
<keyword evidence="2 6" id="KW-1003">Cell membrane</keyword>
<gene>
    <name evidence="8" type="ORF">H1D44_09275</name>
    <name evidence="9" type="ORF">HOP48_03010</name>
</gene>
<reference evidence="9 11" key="1">
    <citation type="submission" date="2020-05" db="EMBL/GenBank/DDBJ databases">
        <title>Comparative genomic analysis of denitrifying bacteria from Halomonas genus.</title>
        <authorList>
            <person name="Wang L."/>
            <person name="Shao Z."/>
        </authorList>
    </citation>
    <scope>NUCLEOTIDE SEQUENCE [LARGE SCALE GENOMIC DNA]</scope>
    <source>
        <strain evidence="9 11">DSM 17331</strain>
    </source>
</reference>
<feature type="transmembrane region" description="Helical" evidence="6">
    <location>
        <begin position="198"/>
        <end position="219"/>
    </location>
</feature>
<evidence type="ECO:0000256" key="3">
    <source>
        <dbReference type="ARBA" id="ARBA00022692"/>
    </source>
</evidence>
<feature type="transmembrane region" description="Helical" evidence="6">
    <location>
        <begin position="51"/>
        <end position="80"/>
    </location>
</feature>
<comment type="similarity">
    <text evidence="6">Belongs to the TVP38/TMEM64 family.</text>
</comment>
<evidence type="ECO:0000313" key="8">
    <source>
        <dbReference type="EMBL" id="MBA2779090.1"/>
    </source>
</evidence>
<keyword evidence="5 6" id="KW-0472">Membrane</keyword>
<evidence type="ECO:0000259" key="7">
    <source>
        <dbReference type="Pfam" id="PF09335"/>
    </source>
</evidence>
<evidence type="ECO:0000256" key="1">
    <source>
        <dbReference type="ARBA" id="ARBA00004651"/>
    </source>
</evidence>